<gene>
    <name evidence="2" type="ORF">TraAM80_10542</name>
</gene>
<feature type="transmembrane region" description="Helical" evidence="1">
    <location>
        <begin position="159"/>
        <end position="181"/>
    </location>
</feature>
<feature type="transmembrane region" description="Helical" evidence="1">
    <location>
        <begin position="92"/>
        <end position="113"/>
    </location>
</feature>
<dbReference type="VEuPathDB" id="TriTrypDB:TRSC58_00689"/>
<feature type="non-terminal residue" evidence="2">
    <location>
        <position position="187"/>
    </location>
</feature>
<dbReference type="GeneID" id="40334475"/>
<feature type="transmembrane region" description="Helical" evidence="1">
    <location>
        <begin position="125"/>
        <end position="147"/>
    </location>
</feature>
<evidence type="ECO:0000256" key="1">
    <source>
        <dbReference type="SAM" id="Phobius"/>
    </source>
</evidence>
<dbReference type="RefSeq" id="XP_029233005.1">
    <property type="nucleotide sequence ID" value="XM_029387155.1"/>
</dbReference>
<dbReference type="EMBL" id="MKGL01001040">
    <property type="protein sequence ID" value="RNE94858.1"/>
    <property type="molecule type" value="Genomic_DNA"/>
</dbReference>
<keyword evidence="3" id="KW-1185">Reference proteome</keyword>
<dbReference type="Proteomes" id="UP000283634">
    <property type="component" value="Unassembled WGS sequence"/>
</dbReference>
<dbReference type="InterPro" id="IPR036259">
    <property type="entry name" value="MFS_trans_sf"/>
</dbReference>
<feature type="transmembrane region" description="Helical" evidence="1">
    <location>
        <begin position="28"/>
        <end position="47"/>
    </location>
</feature>
<keyword evidence="1" id="KW-1133">Transmembrane helix</keyword>
<feature type="transmembrane region" description="Helical" evidence="1">
    <location>
        <begin position="67"/>
        <end position="85"/>
    </location>
</feature>
<protein>
    <recommendedName>
        <fullName evidence="4">Nodulin-like domain-containing protein</fullName>
    </recommendedName>
</protein>
<sequence>MAFWRNQTRTVERRRAAGLPVVNEMQRFRLLVCCLFCSICTSLIYAFDLFTTQFVERFNLSVGDQATISTVGLVFCYFTLPYGFLYDYAGPFPLILICFVTGGMGSLLLGLAFDGFIPGTVTNFSIFYALMNTCAGLIDVVYIVTLAETFPRNLGPVVALAKVLTGLGSSVLASISVNLFGDNISGF</sequence>
<evidence type="ECO:0000313" key="3">
    <source>
        <dbReference type="Proteomes" id="UP000283634"/>
    </source>
</evidence>
<dbReference type="AlphaFoldDB" id="A0A422MNR8"/>
<proteinExistence type="predicted"/>
<reference evidence="2 3" key="1">
    <citation type="journal article" date="2018" name="BMC Genomics">
        <title>Genomic comparison of Trypanosoma conorhini and Trypanosoma rangeli to Trypanosoma cruzi strains of high and low virulence.</title>
        <authorList>
            <person name="Bradwell K.R."/>
            <person name="Koparde V.N."/>
            <person name="Matveyev A.V."/>
            <person name="Serrano M.G."/>
            <person name="Alves J.M."/>
            <person name="Parikh H."/>
            <person name="Huang B."/>
            <person name="Lee V."/>
            <person name="Espinosa-Alvarez O."/>
            <person name="Ortiz P.A."/>
            <person name="Costa-Martins A.G."/>
            <person name="Teixeira M.M."/>
            <person name="Buck G.A."/>
        </authorList>
    </citation>
    <scope>NUCLEOTIDE SEQUENCE [LARGE SCALE GENOMIC DNA]</scope>
    <source>
        <strain evidence="2 3">AM80</strain>
    </source>
</reference>
<comment type="caution">
    <text evidence="2">The sequence shown here is derived from an EMBL/GenBank/DDBJ whole genome shotgun (WGS) entry which is preliminary data.</text>
</comment>
<evidence type="ECO:0008006" key="4">
    <source>
        <dbReference type="Google" id="ProtNLM"/>
    </source>
</evidence>
<dbReference type="OMA" id="LMNTCAG"/>
<evidence type="ECO:0000313" key="2">
    <source>
        <dbReference type="EMBL" id="RNE94858.1"/>
    </source>
</evidence>
<accession>A0A422MNR8</accession>
<dbReference type="Gene3D" id="1.20.1250.20">
    <property type="entry name" value="MFS general substrate transporter like domains"/>
    <property type="match status" value="1"/>
</dbReference>
<name>A0A422MNR8_TRYRA</name>
<dbReference type="OrthoDB" id="249695at2759"/>
<organism evidence="2 3">
    <name type="scientific">Trypanosoma rangeli</name>
    <dbReference type="NCBI Taxonomy" id="5698"/>
    <lineage>
        <taxon>Eukaryota</taxon>
        <taxon>Discoba</taxon>
        <taxon>Euglenozoa</taxon>
        <taxon>Kinetoplastea</taxon>
        <taxon>Metakinetoplastina</taxon>
        <taxon>Trypanosomatida</taxon>
        <taxon>Trypanosomatidae</taxon>
        <taxon>Trypanosoma</taxon>
        <taxon>Herpetosoma</taxon>
    </lineage>
</organism>
<keyword evidence="1" id="KW-0472">Membrane</keyword>
<keyword evidence="1" id="KW-0812">Transmembrane</keyword>
<dbReference type="SUPFAM" id="SSF103473">
    <property type="entry name" value="MFS general substrate transporter"/>
    <property type="match status" value="1"/>
</dbReference>